<dbReference type="Pfam" id="PF00440">
    <property type="entry name" value="TetR_N"/>
    <property type="match status" value="1"/>
</dbReference>
<evidence type="ECO:0000256" key="2">
    <source>
        <dbReference type="ARBA" id="ARBA00023125"/>
    </source>
</evidence>
<dbReference type="Proteomes" id="UP000033101">
    <property type="component" value="Chromosome"/>
</dbReference>
<dbReference type="SUPFAM" id="SSF48498">
    <property type="entry name" value="Tetracyclin repressor-like, C-terminal domain"/>
    <property type="match status" value="1"/>
</dbReference>
<dbReference type="PANTHER" id="PTHR47506">
    <property type="entry name" value="TRANSCRIPTIONAL REGULATORY PROTEIN"/>
    <property type="match status" value="1"/>
</dbReference>
<reference evidence="6 7" key="1">
    <citation type="submission" date="2014-07" db="EMBL/GenBank/DDBJ databases">
        <title>Methanogenic archaea and the global carbon cycle.</title>
        <authorList>
            <person name="Henriksen J.R."/>
            <person name="Luke J."/>
            <person name="Reinhart S."/>
            <person name="Benedict M.N."/>
            <person name="Youngblut N.D."/>
            <person name="Metcalf M.E."/>
            <person name="Whitaker R.J."/>
            <person name="Metcalf W.W."/>
        </authorList>
    </citation>
    <scope>NUCLEOTIDE SEQUENCE [LARGE SCALE GENOMIC DNA]</scope>
    <source>
        <strain evidence="6 7">HB-1</strain>
    </source>
</reference>
<protein>
    <submittedName>
        <fullName evidence="6">Transcriptional regulator, TetR family</fullName>
    </submittedName>
</protein>
<dbReference type="SUPFAM" id="SSF46689">
    <property type="entry name" value="Homeodomain-like"/>
    <property type="match status" value="1"/>
</dbReference>
<feature type="DNA-binding region" description="H-T-H motif" evidence="4">
    <location>
        <begin position="50"/>
        <end position="69"/>
    </location>
</feature>
<dbReference type="KEGG" id="mhor:MSHOH_2304"/>
<dbReference type="STRING" id="1434110.MSHOH_2304"/>
<evidence type="ECO:0000256" key="1">
    <source>
        <dbReference type="ARBA" id="ARBA00023015"/>
    </source>
</evidence>
<evidence type="ECO:0000313" key="6">
    <source>
        <dbReference type="EMBL" id="AKB78787.1"/>
    </source>
</evidence>
<dbReference type="PANTHER" id="PTHR47506:SF1">
    <property type="entry name" value="HTH-TYPE TRANSCRIPTIONAL REGULATOR YJDC"/>
    <property type="match status" value="1"/>
</dbReference>
<name>A0A0E3SEY5_9EURY</name>
<accession>A0A0E3SEY5</accession>
<dbReference type="InterPro" id="IPR036271">
    <property type="entry name" value="Tet_transcr_reg_TetR-rel_C_sf"/>
</dbReference>
<organism evidence="6 7">
    <name type="scientific">Methanosarcina horonobensis HB-1 = JCM 15518</name>
    <dbReference type="NCBI Taxonomy" id="1434110"/>
    <lineage>
        <taxon>Archaea</taxon>
        <taxon>Methanobacteriati</taxon>
        <taxon>Methanobacteriota</taxon>
        <taxon>Stenosarchaea group</taxon>
        <taxon>Methanomicrobia</taxon>
        <taxon>Methanosarcinales</taxon>
        <taxon>Methanosarcinaceae</taxon>
        <taxon>Methanosarcina</taxon>
    </lineage>
</organism>
<proteinExistence type="predicted"/>
<sequence>MDENYSITYLQINYLFTCTSVVMKAINETNQQILYYARNFLQCRGYNGFSYKDISQKLGIKNAAIHNYYPKKEDLVAALLEDSRKNLAANIAQIVESGGSAREQLQYYFDYALKEFDEGKSICPPGSVILDFEELPEKVKKQNLLLLDDILTWISKVLKTGLEQGEFSFSDPVEARAELVVEVLMGARQLSSIKGRRTLVRSISLIKSDLGWKD</sequence>
<feature type="domain" description="HTH tetR-type" evidence="5">
    <location>
        <begin position="27"/>
        <end position="87"/>
    </location>
</feature>
<dbReference type="PATRIC" id="fig|1434110.4.peg.2947"/>
<gene>
    <name evidence="6" type="ORF">MSHOH_2304</name>
</gene>
<dbReference type="PROSITE" id="PS50977">
    <property type="entry name" value="HTH_TETR_2"/>
    <property type="match status" value="1"/>
</dbReference>
<keyword evidence="2 4" id="KW-0238">DNA-binding</keyword>
<dbReference type="RefSeq" id="WP_239450949.1">
    <property type="nucleotide sequence ID" value="NZ_CP009516.1"/>
</dbReference>
<dbReference type="GO" id="GO:0003677">
    <property type="term" value="F:DNA binding"/>
    <property type="evidence" value="ECO:0007669"/>
    <property type="project" value="UniProtKB-UniRule"/>
</dbReference>
<dbReference type="Gene3D" id="1.10.357.10">
    <property type="entry name" value="Tetracycline Repressor, domain 2"/>
    <property type="match status" value="1"/>
</dbReference>
<dbReference type="EMBL" id="CP009516">
    <property type="protein sequence ID" value="AKB78787.1"/>
    <property type="molecule type" value="Genomic_DNA"/>
</dbReference>
<dbReference type="HOGENOM" id="CLU_069356_28_4_2"/>
<evidence type="ECO:0000259" key="5">
    <source>
        <dbReference type="PROSITE" id="PS50977"/>
    </source>
</evidence>
<dbReference type="InterPro" id="IPR001647">
    <property type="entry name" value="HTH_TetR"/>
</dbReference>
<keyword evidence="1" id="KW-0805">Transcription regulation</keyword>
<evidence type="ECO:0000256" key="4">
    <source>
        <dbReference type="PROSITE-ProRule" id="PRU00335"/>
    </source>
</evidence>
<dbReference type="GeneID" id="24831566"/>
<keyword evidence="3" id="KW-0804">Transcription</keyword>
<dbReference type="AlphaFoldDB" id="A0A0E3SEY5"/>
<dbReference type="InterPro" id="IPR009057">
    <property type="entry name" value="Homeodomain-like_sf"/>
</dbReference>
<evidence type="ECO:0000313" key="7">
    <source>
        <dbReference type="Proteomes" id="UP000033101"/>
    </source>
</evidence>
<keyword evidence="7" id="KW-1185">Reference proteome</keyword>
<evidence type="ECO:0000256" key="3">
    <source>
        <dbReference type="ARBA" id="ARBA00023163"/>
    </source>
</evidence>